<gene>
    <name evidence="2" type="ORF">HX871_05010</name>
</gene>
<dbReference type="EMBL" id="JACARY010000006">
    <property type="protein sequence ID" value="NWD93764.1"/>
    <property type="molecule type" value="Genomic_DNA"/>
</dbReference>
<dbReference type="RefSeq" id="WP_177058806.1">
    <property type="nucleotide sequence ID" value="NZ_JACARY010000006.1"/>
</dbReference>
<feature type="domain" description="Dermonecrotic toxin N-terminal" evidence="1">
    <location>
        <begin position="740"/>
        <end position="996"/>
    </location>
</feature>
<protein>
    <recommendedName>
        <fullName evidence="1">Dermonecrotic toxin N-terminal domain-containing protein</fullName>
    </recommendedName>
</protein>
<feature type="domain" description="Dermonecrotic toxin N-terminal" evidence="1">
    <location>
        <begin position="156"/>
        <end position="267"/>
    </location>
</feature>
<sequence length="1700" mass="187500">MSTASDTDARPADGDAIRSGLAQRINRSAHPSLLINDLHAASARSEMAAKQLTRLLERAPRIPWMIRSALRDAFGVDPDTLLLKVPAQLEGVPQSRELVEASLAVLAGQGTDDGPLACTRDCVSYEALGKVLGDDWPARIDAANAGYWKGLAPESWRSRRDRWRELYAHWFADQALLAEGVGELSERGLAMVHGIAEAPTRQARSQAGGFWNDLRVSPLFWPGSHSVPLAGALLISRVGDPRQVVFLPGLERVFHEFDAVGPLQERLPELLRGHVAQLWQRLPLRRRHVLDADQAALTLVAPLPLLSDALHHSADSLIDNQWQNERDCVLQINLAWLYPRDATRGAHGPALERIQALERERRRWHRRRPLLPMALEYLRDWDQQRCQRRIAFASLAPDLAINIREAKVRRHEQAILALLDAQHLDLDSAAYGEFVALHEQWLAQRAAASAVMDGHAHRLWDVTFWTHKAVGQLSRAGQLLQAREQALASEAQLQYRLTLLSARQLQLVQEVLGQPLASARGLSDTRVLGVALASGQRLAGALVITTAQALEQPSREQPALLYVPGSRGGLQGFDSLAAVSAGLDASLKSMEGPGIWQAIPRLERPQALTHIQALAVDESISVVYTVIEGHALKEAIPAQVRGFNVLEQRVAAGEAVFSELADPALARVLLADEAVDCLQVPPSDARVHALANLQVLRLAAADARQSPAWLAQATTVQRRRYRRLKTQTLNARHALEEGLLAQLPALEAFARDALTARLKSTGLHPAVDIDRPLLDVPDDVSTHWEGHPQRPVGESGIKTVVSQARTQFSLLQLALHGLDSDAPWAMQRLRHARYLDATWKNTLTPDYLLKMIAELDLGGRYQRLIARTFYGESGESTGLRPVLLRAFRLGLQLDLFTAIGAGLSEAGQRLFNVALSAKSAADLQRDGHQVQLRCVRLEGLTLPHPRHIAGVVVIVDQASGRCLVYWPQATTHQALTEYHDVATAQQALIDLAQVPELALNVAPGWESQALASYPDGLSRQGERINWAAVWEAWRNWSLAGFAQDLHAWFSSWRALPAKQLVEIEAEINEQRAQAPRGWLGITLTDSHDLLALLAHSRVLAVQRQARSESNSQEELQAYRAWRLGEQADVRVRGLLSFVPGIGLGVKLYEVLLAARQVHQQATRHSLFELVVSVHQALFEMALTLSPVASARLGRGAGQLLARQALGQLHRQQWRVAGGRFYMRNVAPGRPLKGLDDYRLPSLLDNAVPLRGRNEGTYARAGEQRVANGVETYAVYRRPGEDALRLKNPLTPGENELVLHIQEPRQWLLGADAPAPQPGPSTARWRPWGNTAPGTGWAPPTPMAQATHTRAVLGTQGWQAWGQALSPDVTQEFSASRRLYRVSGDRPYDALQLGNKYYEVLPGGLNAPDDVVFVTRSRPLAQNAHDDMSRWLAGDRSTQPIPFTHGADGLWTPRQPLFDRPLTQALGAAFPGLTQASRRFAAQRLVELADTSRSMTATRLLNIRATLDDWLPPAPGIAGQTDDLLRMLRPVTPTSRTSIYLGFDGVSPGFERVDFLVPFTLDASLRTPGAVIAPMAKPYAMQRAVEQVLVRQGFIVEKTHKSNSIKLHNLVATHPKSSNVYFFLTRWTDSPSVQMRSGSGMQLSDAWFQAGSRAQWSGQRSAMSRVTTALAQGRLVKVLAGIQHDANSRTFTVYFVRLTGI</sequence>
<name>A0ABX2QPM7_9PSED</name>
<reference evidence="2 3" key="1">
    <citation type="submission" date="2020-04" db="EMBL/GenBank/DDBJ databases">
        <title>Molecular characterization of pseudomonads from Agaricus bisporus reveal novel blotch 2 pathogens in Western Europe.</title>
        <authorList>
            <person name="Taparia T."/>
            <person name="Krijger M."/>
            <person name="Haynes E."/>
            <person name="Elpinstone J.G."/>
            <person name="Noble R."/>
            <person name="Van Der Wolf J."/>
        </authorList>
    </citation>
    <scope>NUCLEOTIDE SEQUENCE [LARGE SCALE GENOMIC DNA]</scope>
    <source>
        <strain evidence="2 3">P7774</strain>
    </source>
</reference>
<comment type="caution">
    <text evidence="2">The sequence shown here is derived from an EMBL/GenBank/DDBJ whole genome shotgun (WGS) entry which is preliminary data.</text>
</comment>
<evidence type="ECO:0000313" key="3">
    <source>
        <dbReference type="Proteomes" id="UP000572863"/>
    </source>
</evidence>
<feature type="domain" description="Dermonecrotic toxin N-terminal" evidence="1">
    <location>
        <begin position="435"/>
        <end position="586"/>
    </location>
</feature>
<evidence type="ECO:0000259" key="1">
    <source>
        <dbReference type="Pfam" id="PF20178"/>
    </source>
</evidence>
<accession>A0ABX2QPM7</accession>
<evidence type="ECO:0000313" key="2">
    <source>
        <dbReference type="EMBL" id="NWD93764.1"/>
    </source>
</evidence>
<proteinExistence type="predicted"/>
<dbReference type="Pfam" id="PF20178">
    <property type="entry name" value="ToxA_N"/>
    <property type="match status" value="3"/>
</dbReference>
<dbReference type="Proteomes" id="UP000572863">
    <property type="component" value="Unassembled WGS sequence"/>
</dbReference>
<keyword evidence="3" id="KW-1185">Reference proteome</keyword>
<dbReference type="InterPro" id="IPR046673">
    <property type="entry name" value="ToxA_N"/>
</dbReference>
<organism evidence="2 3">
    <name type="scientific">Pseudomonas reactans</name>
    <dbReference type="NCBI Taxonomy" id="117680"/>
    <lineage>
        <taxon>Bacteria</taxon>
        <taxon>Pseudomonadati</taxon>
        <taxon>Pseudomonadota</taxon>
        <taxon>Gammaproteobacteria</taxon>
        <taxon>Pseudomonadales</taxon>
        <taxon>Pseudomonadaceae</taxon>
        <taxon>Pseudomonas</taxon>
    </lineage>
</organism>